<dbReference type="Proteomes" id="UP000272015">
    <property type="component" value="Unassembled WGS sequence"/>
</dbReference>
<reference evidence="1 2" key="1">
    <citation type="submission" date="2018-09" db="EMBL/GenBank/DDBJ databases">
        <title>Novel species of Cryobacterium.</title>
        <authorList>
            <person name="Liu Q."/>
            <person name="Xin Y.-H."/>
        </authorList>
    </citation>
    <scope>NUCLEOTIDE SEQUENCE [LARGE SCALE GENOMIC DNA]</scope>
    <source>
        <strain evidence="1 2">Hh39</strain>
    </source>
</reference>
<dbReference type="OrthoDB" id="3579809at2"/>
<comment type="caution">
    <text evidence="1">The sequence shown here is derived from an EMBL/GenBank/DDBJ whole genome shotgun (WGS) entry which is preliminary data.</text>
</comment>
<dbReference type="EMBL" id="QZVS01000097">
    <property type="protein sequence ID" value="RJT84560.1"/>
    <property type="molecule type" value="Genomic_DNA"/>
</dbReference>
<sequence>MIGQADVLLSVQLSQLAAERGVTTAEATPSPEVLLHSVTVFGDLARVAGDLQSQAVAAAQESGLSWAKIGSALGTSRQAAQQRFDSRRSTPVAETEATRILGPVSRAEEIDQINAAGRQGWKLARSLHGEHVLERSEGCWEALRVSVLSPRALPSAAEGWEAASTRFPDCFYVRRLS</sequence>
<protein>
    <submittedName>
        <fullName evidence="1">Uncharacterized protein</fullName>
    </submittedName>
</protein>
<dbReference type="RefSeq" id="WP_119976554.1">
    <property type="nucleotide sequence ID" value="NZ_JBHSQA010000002.1"/>
</dbReference>
<dbReference type="AlphaFoldDB" id="A0A3A5M8T3"/>
<gene>
    <name evidence="1" type="ORF">D6T64_20535</name>
</gene>
<evidence type="ECO:0000313" key="2">
    <source>
        <dbReference type="Proteomes" id="UP000272015"/>
    </source>
</evidence>
<accession>A0A3A5M8T3</accession>
<proteinExistence type="predicted"/>
<organism evidence="1 2">
    <name type="scientific">Cryobacterium melibiosiphilum</name>
    <dbReference type="NCBI Taxonomy" id="995039"/>
    <lineage>
        <taxon>Bacteria</taxon>
        <taxon>Bacillati</taxon>
        <taxon>Actinomycetota</taxon>
        <taxon>Actinomycetes</taxon>
        <taxon>Micrococcales</taxon>
        <taxon>Microbacteriaceae</taxon>
        <taxon>Cryobacterium</taxon>
    </lineage>
</organism>
<keyword evidence="2" id="KW-1185">Reference proteome</keyword>
<evidence type="ECO:0000313" key="1">
    <source>
        <dbReference type="EMBL" id="RJT84560.1"/>
    </source>
</evidence>
<name>A0A3A5M8T3_9MICO</name>